<keyword evidence="2 3" id="KW-0040">ANK repeat</keyword>
<reference evidence="6" key="1">
    <citation type="journal article" date="2014" name="BMC Genomics">
        <title>Genome characteristics reveal the impact of lichenization on lichen-forming fungus Endocarpon pusillum Hedwig (Verrucariales, Ascomycota).</title>
        <authorList>
            <person name="Wang Y.-Y."/>
            <person name="Liu B."/>
            <person name="Zhang X.-Y."/>
            <person name="Zhou Q.-M."/>
            <person name="Zhang T."/>
            <person name="Li H."/>
            <person name="Yu Y.-F."/>
            <person name="Zhang X.-L."/>
            <person name="Hao X.-Y."/>
            <person name="Wang M."/>
            <person name="Wang L."/>
            <person name="Wei J.-C."/>
        </authorList>
    </citation>
    <scope>NUCLEOTIDE SEQUENCE [LARGE SCALE GENOMIC DNA]</scope>
    <source>
        <strain evidence="6">Z07020 / HMAS-L-300199</strain>
    </source>
</reference>
<keyword evidence="1" id="KW-0677">Repeat</keyword>
<evidence type="ECO:0000259" key="4">
    <source>
        <dbReference type="Pfam" id="PF24883"/>
    </source>
</evidence>
<proteinExistence type="predicted"/>
<dbReference type="InterPro" id="IPR036770">
    <property type="entry name" value="Ankyrin_rpt-contain_sf"/>
</dbReference>
<sequence>MDQSWPSDANFRTGTSSEILLERRPAYSINVRESAFRQAFSKLDNRKQEELTSVYAFDYMKDRARPEADRWDLELEDLFDELSRADQKHRSESWFRRGLGKMRPFLDGLSIGVDAMSSVTGLDPIASAAFGIVKSVTSLSLGLCGASEDIEGRIRLFIECIPAINRCNDILETHPSFHTIHKALVRVYNDIIDFYFTALGILRSSNVVWALGQSEFKQCFPEVISSFAIHTDQLSLAIGIETIGKVIEIDRYVQKISEQQIKEYIEEHLDNGREKEINIILDKRAEGSCRWLQYHPDFCRWQRLTPPSVNCFMMFGGMGCGKTMIASFITDHLREKFESADSNEAIVCHYYCKEDGERNDPSNIYRSLISQLLDFRPDLKGRFMTWFDKTKPKTTPKKPTQSPERLRDFLVDLIRASGQWVFIVVDALDECQRYFQQDLPRLCHELSGAAFKVFISSRPDKNLKNSMPPSTSYLDFKPTYEQDRLITAYLTSEYLSDMVQTAEETVVDKIARNAKGCAIWIKLVLEYLREESFHDGETLLTAIDKIPPSVAGLYAQLFNQAVKRAGSGPRAGQVLEKTLEVLAVAHRPLQLRELSCAAASAVVEDRACLSQIEHSFGYRRKLLELARPFVIAEGSADSSIVRLIHHSLKESILEDAPGNWWSTHQRANTLDSSPNLQRMHGSVARACITYLTCTDFGQDMFDPAYKLEDSASSPMAATEDSQDGDADFLPLWFAMVTRNKNDYWDKRAAIQKIHPFFDYAALYWGGHLSETADQDALELHDPAAIICHPGSNYLKNWLGYSQELTCTELGITVWEQLPEVDQLVIASYFGHRLSVRRLLDCSDADLEGLSIHTALFWAAYRGHDSCLELILEKKNHISRSIYHASDSSALATAAISGSIGCLKMLIKSDLFDINLPDQSGWSPLFYAIASDHAEIVDLLLGSPNVHLRVQSVREAGANALTIAASGAHFNILGKLLDYPLVGPDDVNAADNLGMTPLIHTIRHGNLGMVRCLLRHDASVTLVDKKKRSPIYWAAQKEDAAILRELLALDPAGANATDDDQYTVLHAALESPSSQTFAELLATQGIDVNQQDSLGSSVLWCAAKRGRIDVVQLLCKHADHLHLDLERCDAWGVSPLNGACSTTCRTAPSILKTLIAHGANLGSTDLRGCGLLASAAVSGSLENMKVLLDVPDIEIDVRNRAGQTALSLAAASLDPGTLDAMVLLLGTGVVDIDSTDEAGRTPLSYAAGSGQLEKVKLLVNSPGVRIDLFDTSGATPLDHAERYRWKDDRSKEQVLALLNPEEHL</sequence>
<dbReference type="Gene3D" id="1.25.40.20">
    <property type="entry name" value="Ankyrin repeat-containing domain"/>
    <property type="match status" value="3"/>
</dbReference>
<dbReference type="Pfam" id="PF24883">
    <property type="entry name" value="NPHP3_N"/>
    <property type="match status" value="1"/>
</dbReference>
<protein>
    <recommendedName>
        <fullName evidence="4">Nephrocystin 3-like N-terminal domain-containing protein</fullName>
    </recommendedName>
</protein>
<dbReference type="InterPro" id="IPR002110">
    <property type="entry name" value="Ankyrin_rpt"/>
</dbReference>
<dbReference type="EMBL" id="KE720872">
    <property type="protein sequence ID" value="ERF74648.1"/>
    <property type="molecule type" value="Genomic_DNA"/>
</dbReference>
<evidence type="ECO:0000256" key="2">
    <source>
        <dbReference type="ARBA" id="ARBA00023043"/>
    </source>
</evidence>
<evidence type="ECO:0000313" key="5">
    <source>
        <dbReference type="EMBL" id="ERF74648.1"/>
    </source>
</evidence>
<keyword evidence="6" id="KW-1185">Reference proteome</keyword>
<dbReference type="PANTHER" id="PTHR24198">
    <property type="entry name" value="ANKYRIN REPEAT AND PROTEIN KINASE DOMAIN-CONTAINING PROTEIN"/>
    <property type="match status" value="1"/>
</dbReference>
<dbReference type="OrthoDB" id="62952at2759"/>
<dbReference type="HOGENOM" id="CLU_261294_0_0_1"/>
<dbReference type="InterPro" id="IPR027417">
    <property type="entry name" value="P-loop_NTPase"/>
</dbReference>
<dbReference type="PROSITE" id="PS50088">
    <property type="entry name" value="ANK_REPEAT"/>
    <property type="match status" value="2"/>
</dbReference>
<organism evidence="5 6">
    <name type="scientific">Endocarpon pusillum (strain Z07020 / HMAS-L-300199)</name>
    <name type="common">Lichen-forming fungus</name>
    <dbReference type="NCBI Taxonomy" id="1263415"/>
    <lineage>
        <taxon>Eukaryota</taxon>
        <taxon>Fungi</taxon>
        <taxon>Dikarya</taxon>
        <taxon>Ascomycota</taxon>
        <taxon>Pezizomycotina</taxon>
        <taxon>Eurotiomycetes</taxon>
        <taxon>Chaetothyriomycetidae</taxon>
        <taxon>Verrucariales</taxon>
        <taxon>Verrucariaceae</taxon>
        <taxon>Endocarpon</taxon>
    </lineage>
</organism>
<dbReference type="Gene3D" id="3.40.50.300">
    <property type="entry name" value="P-loop containing nucleotide triphosphate hydrolases"/>
    <property type="match status" value="1"/>
</dbReference>
<evidence type="ECO:0000256" key="3">
    <source>
        <dbReference type="PROSITE-ProRule" id="PRU00023"/>
    </source>
</evidence>
<feature type="repeat" description="ANK" evidence="3">
    <location>
        <begin position="992"/>
        <end position="1024"/>
    </location>
</feature>
<dbReference type="SUPFAM" id="SSF52540">
    <property type="entry name" value="P-loop containing nucleoside triphosphate hydrolases"/>
    <property type="match status" value="1"/>
</dbReference>
<evidence type="ECO:0000313" key="6">
    <source>
        <dbReference type="Proteomes" id="UP000019373"/>
    </source>
</evidence>
<feature type="repeat" description="ANK" evidence="3">
    <location>
        <begin position="1059"/>
        <end position="1092"/>
    </location>
</feature>
<dbReference type="InterPro" id="IPR056884">
    <property type="entry name" value="NPHP3-like_N"/>
</dbReference>
<dbReference type="Pfam" id="PF12796">
    <property type="entry name" value="Ank_2"/>
    <property type="match status" value="4"/>
</dbReference>
<gene>
    <name evidence="5" type="ORF">EPUS_00778</name>
</gene>
<dbReference type="SUPFAM" id="SSF48403">
    <property type="entry name" value="Ankyrin repeat"/>
    <property type="match status" value="2"/>
</dbReference>
<dbReference type="Proteomes" id="UP000019373">
    <property type="component" value="Unassembled WGS sequence"/>
</dbReference>
<dbReference type="PANTHER" id="PTHR24198:SF165">
    <property type="entry name" value="ANKYRIN REPEAT-CONTAINING PROTEIN-RELATED"/>
    <property type="match status" value="1"/>
</dbReference>
<feature type="domain" description="Nephrocystin 3-like N-terminal" evidence="4">
    <location>
        <begin position="287"/>
        <end position="458"/>
    </location>
</feature>
<name>U1GQQ1_ENDPU</name>
<dbReference type="eggNOG" id="KOG0504">
    <property type="taxonomic scope" value="Eukaryota"/>
</dbReference>
<dbReference type="SMART" id="SM00248">
    <property type="entry name" value="ANK"/>
    <property type="match status" value="12"/>
</dbReference>
<dbReference type="GeneID" id="19235839"/>
<evidence type="ECO:0000256" key="1">
    <source>
        <dbReference type="ARBA" id="ARBA00022737"/>
    </source>
</evidence>
<accession>U1GQQ1</accession>
<dbReference type="RefSeq" id="XP_007799749.1">
    <property type="nucleotide sequence ID" value="XM_007801558.1"/>
</dbReference>